<dbReference type="Gene3D" id="3.90.1200.10">
    <property type="match status" value="1"/>
</dbReference>
<evidence type="ECO:0000259" key="1">
    <source>
        <dbReference type="Pfam" id="PF01636"/>
    </source>
</evidence>
<protein>
    <recommendedName>
        <fullName evidence="1">Aminoglycoside phosphotransferase domain-containing protein</fullName>
    </recommendedName>
</protein>
<dbReference type="AlphaFoldDB" id="A0A837RCG3"/>
<gene>
    <name evidence="2" type="ORF">FD24_GL002090</name>
</gene>
<dbReference type="SUPFAM" id="SSF56112">
    <property type="entry name" value="Protein kinase-like (PK-like)"/>
    <property type="match status" value="1"/>
</dbReference>
<accession>A0A837RCG3</accession>
<proteinExistence type="predicted"/>
<feature type="domain" description="Aminoglycoside phosphotransferase" evidence="1">
    <location>
        <begin position="43"/>
        <end position="214"/>
    </location>
</feature>
<dbReference type="InterPro" id="IPR002575">
    <property type="entry name" value="Aminoglycoside_PTrfase"/>
</dbReference>
<comment type="caution">
    <text evidence="2">The sequence shown here is derived from an EMBL/GenBank/DDBJ whole genome shotgun (WGS) entry which is preliminary data.</text>
</comment>
<dbReference type="Pfam" id="PF01636">
    <property type="entry name" value="APH"/>
    <property type="match status" value="1"/>
</dbReference>
<dbReference type="InterPro" id="IPR011009">
    <property type="entry name" value="Kinase-like_dom_sf"/>
</dbReference>
<dbReference type="PANTHER" id="PTHR40086">
    <property type="entry name" value="PHOSPHOTRANSFERASE YTMP-RELATED"/>
    <property type="match status" value="1"/>
</dbReference>
<reference evidence="2 3" key="1">
    <citation type="journal article" date="2015" name="Genome Announc.">
        <title>Expanding the biotechnology potential of lactobacilli through comparative genomics of 213 strains and associated genera.</title>
        <authorList>
            <person name="Sun Z."/>
            <person name="Harris H.M."/>
            <person name="McCann A."/>
            <person name="Guo C."/>
            <person name="Argimon S."/>
            <person name="Zhang W."/>
            <person name="Yang X."/>
            <person name="Jeffery I.B."/>
            <person name="Cooney J.C."/>
            <person name="Kagawa T.F."/>
            <person name="Liu W."/>
            <person name="Song Y."/>
            <person name="Salvetti E."/>
            <person name="Wrobel A."/>
            <person name="Rasinkangas P."/>
            <person name="Parkhill J."/>
            <person name="Rea M.C."/>
            <person name="O'Sullivan O."/>
            <person name="Ritari J."/>
            <person name="Douillard F.P."/>
            <person name="Paul Ross R."/>
            <person name="Yang R."/>
            <person name="Briner A.E."/>
            <person name="Felis G.E."/>
            <person name="de Vos W.M."/>
            <person name="Barrangou R."/>
            <person name="Klaenhammer T.R."/>
            <person name="Caufield P.W."/>
            <person name="Cui Y."/>
            <person name="Zhang H."/>
            <person name="O'Toole P.W."/>
        </authorList>
    </citation>
    <scope>NUCLEOTIDE SEQUENCE [LARGE SCALE GENOMIC DNA]</scope>
    <source>
        <strain evidence="2 3">DSM 20314</strain>
    </source>
</reference>
<dbReference type="PANTHER" id="PTHR40086:SF1">
    <property type="entry name" value="CELL CYCLE REGULATOR CCRZ"/>
    <property type="match status" value="1"/>
</dbReference>
<dbReference type="InterPro" id="IPR052077">
    <property type="entry name" value="CcrZ_PhaseVar_Mediator"/>
</dbReference>
<name>A0A837RCG3_LACPE</name>
<evidence type="ECO:0000313" key="2">
    <source>
        <dbReference type="EMBL" id="KRK26358.1"/>
    </source>
</evidence>
<dbReference type="EMBL" id="AZCU01000003">
    <property type="protein sequence ID" value="KRK26358.1"/>
    <property type="molecule type" value="Genomic_DNA"/>
</dbReference>
<evidence type="ECO:0000313" key="3">
    <source>
        <dbReference type="Proteomes" id="UP000051020"/>
    </source>
</evidence>
<dbReference type="Proteomes" id="UP000051020">
    <property type="component" value="Unassembled WGS sequence"/>
</dbReference>
<sequence length="264" mass="31090">MGLMDFELDDGWDVYPIYGNTNKAFMGKKNHQRLFLKRNASPFLAALSMEEITPRLIWTKRISSGDTLTAQEWLNGQTLTKQQMRLPDVAHLLARVHNSELLHRMLRKVGGQSVRPQDFIQQYLQDLPDDLRHHPLMARVLEELKGTLPSLPVAKYRVCHGDLNHKNWLLSDRQQLYLVDWDSARFADPASDISLLLCEYIPLKDWQQWFSAYGETMTTALRTRVVWYAKINLLLNIKDNYYRNQYHQMNHEIIFLEELSQYEV</sequence>
<organism evidence="2 3">
    <name type="scientific">Lactiplantibacillus pentosus DSM 20314</name>
    <dbReference type="NCBI Taxonomy" id="1423791"/>
    <lineage>
        <taxon>Bacteria</taxon>
        <taxon>Bacillati</taxon>
        <taxon>Bacillota</taxon>
        <taxon>Bacilli</taxon>
        <taxon>Lactobacillales</taxon>
        <taxon>Lactobacillaceae</taxon>
        <taxon>Lactiplantibacillus</taxon>
    </lineage>
</organism>